<dbReference type="InterPro" id="IPR036116">
    <property type="entry name" value="FN3_sf"/>
</dbReference>
<dbReference type="EMBL" id="FNXT01001140">
    <property type="protein sequence ID" value="SZX72504.1"/>
    <property type="molecule type" value="Genomic_DNA"/>
</dbReference>
<dbReference type="PANTHER" id="PTHR10161:SF14">
    <property type="entry name" value="TARTRATE-RESISTANT ACID PHOSPHATASE TYPE 5"/>
    <property type="match status" value="1"/>
</dbReference>
<dbReference type="Gene3D" id="2.60.40.10">
    <property type="entry name" value="Immunoglobulins"/>
    <property type="match status" value="2"/>
</dbReference>
<dbReference type="Gene3D" id="3.60.21.10">
    <property type="match status" value="1"/>
</dbReference>
<sequence>MPHSRGRHALFTVLISFAVLIQLCMGLKLAAVGDYGVDTVNEDKVANMIKAWDVDAVMALGDNNYPTGGNDTIDKNIGKYYASFIHPYKGAFGPGPPSSTNRFWAVPGNHDWGASCGDNFVACDLSCVKGTLAPQLWYLPPGKAYYTQKLGGNLVELFALDSDCHQPDGTDKTSKQALWLEAALKASSATWKLVMLHHSPFSSSTSHGSIPRVQWPFEEWGAHAVFSGHDHLYERILKNQGFPYFVNGIGGQNINSFKGALEQGSEARYNAVHGAQLLTLTDTTADIAFYAATDPSSLIDCYRITKAAAGGVTYGACTPQGGGEGREYSLLTGDTAQAGTDKLVAWKYIASSTAEELEGGCSAAGQEAGCWRSSSYSDSSWVVGRTRFGYGSDWPYTSPMTDTTSGILHHWFRTSVCLTTDTLAKLNAAIAAQQLRLKVMSDNTAEVFINGRSVYKDPLADHEPTYWNTDVVENQGVYQEGTNVIAVHVTNTAGSSDAAMDLDLVYKAAAAITSPPSPVPQESLITTAITTTSFTLSWAKPACDGIGVIQIYEINLTPPRPAGNISAVQVTNPFQPTYQTVVDGLAACTTYTVTISAGNAAWLSGESSVTVKTACAPPPPTLRRFSLLTGLPARNTAAVRAPLFWRYMSTSGAIATTWNQVAFNDAAWKVGRSRFGYGPDYNWTIILPNASIALGHYFRTSFCLSAARRNWLLQPGRALQLSVFADNGADVYINGQQVLGKSKANQDALYWNNKVTVPANVLRQGTNVIAAFVSNTAKSTDAAFDLDIQYTAPAANTEVPGQVTNALATPTAAGDAAVFTWTKPQCDGSGFITKYTITNIFWPPDAAPLVRRVGNPFVSRYTLTFPGLNPCDDSSYEIRAVNAAGSSEPVLFGIKC</sequence>
<protein>
    <recommendedName>
        <fullName evidence="4">Fibronectin type-III domain-containing protein</fullName>
    </recommendedName>
</protein>
<evidence type="ECO:0000256" key="2">
    <source>
        <dbReference type="ARBA" id="ARBA00022801"/>
    </source>
</evidence>
<feature type="domain" description="Fibronectin type-III" evidence="4">
    <location>
        <begin position="520"/>
        <end position="619"/>
    </location>
</feature>
<dbReference type="PROSITE" id="PS50853">
    <property type="entry name" value="FN3"/>
    <property type="match status" value="2"/>
</dbReference>
<keyword evidence="6" id="KW-1185">Reference proteome</keyword>
<gene>
    <name evidence="5" type="ORF">BQ4739_LOCUS12677</name>
</gene>
<proteinExistence type="predicted"/>
<feature type="chain" id="PRO_5016806111" description="Fibronectin type-III domain-containing protein" evidence="3">
    <location>
        <begin position="27"/>
        <end position="896"/>
    </location>
</feature>
<evidence type="ECO:0000256" key="1">
    <source>
        <dbReference type="ARBA" id="ARBA00022729"/>
    </source>
</evidence>
<organism evidence="5 6">
    <name type="scientific">Tetradesmus obliquus</name>
    <name type="common">Green alga</name>
    <name type="synonym">Acutodesmus obliquus</name>
    <dbReference type="NCBI Taxonomy" id="3088"/>
    <lineage>
        <taxon>Eukaryota</taxon>
        <taxon>Viridiplantae</taxon>
        <taxon>Chlorophyta</taxon>
        <taxon>core chlorophytes</taxon>
        <taxon>Chlorophyceae</taxon>
        <taxon>CS clade</taxon>
        <taxon>Sphaeropleales</taxon>
        <taxon>Scenedesmaceae</taxon>
        <taxon>Tetradesmus</taxon>
    </lineage>
</organism>
<dbReference type="SUPFAM" id="SSF49265">
    <property type="entry name" value="Fibronectin type III"/>
    <property type="match status" value="1"/>
</dbReference>
<dbReference type="AlphaFoldDB" id="A0A383W657"/>
<keyword evidence="2" id="KW-0378">Hydrolase</keyword>
<evidence type="ECO:0000313" key="5">
    <source>
        <dbReference type="EMBL" id="SZX72504.1"/>
    </source>
</evidence>
<dbReference type="Pfam" id="PF00149">
    <property type="entry name" value="Metallophos"/>
    <property type="match status" value="1"/>
</dbReference>
<keyword evidence="1 3" id="KW-0732">Signal</keyword>
<dbReference type="InterPro" id="IPR003961">
    <property type="entry name" value="FN3_dom"/>
</dbReference>
<dbReference type="InterPro" id="IPR029052">
    <property type="entry name" value="Metallo-depent_PP-like"/>
</dbReference>
<feature type="signal peptide" evidence="3">
    <location>
        <begin position="1"/>
        <end position="26"/>
    </location>
</feature>
<reference evidence="5 6" key="1">
    <citation type="submission" date="2016-10" db="EMBL/GenBank/DDBJ databases">
        <authorList>
            <person name="Cai Z."/>
        </authorList>
    </citation>
    <scope>NUCLEOTIDE SEQUENCE [LARGE SCALE GENOMIC DNA]</scope>
</reference>
<dbReference type="SUPFAM" id="SSF56300">
    <property type="entry name" value="Metallo-dependent phosphatases"/>
    <property type="match status" value="1"/>
</dbReference>
<dbReference type="STRING" id="3088.A0A383W657"/>
<dbReference type="InterPro" id="IPR051558">
    <property type="entry name" value="Metallophosphoesterase_PAP"/>
</dbReference>
<dbReference type="Gene3D" id="2.60.120.260">
    <property type="entry name" value="Galactose-binding domain-like"/>
    <property type="match status" value="2"/>
</dbReference>
<evidence type="ECO:0000256" key="3">
    <source>
        <dbReference type="SAM" id="SignalP"/>
    </source>
</evidence>
<dbReference type="SMART" id="SM00060">
    <property type="entry name" value="FN3"/>
    <property type="match status" value="2"/>
</dbReference>
<evidence type="ECO:0000313" key="6">
    <source>
        <dbReference type="Proteomes" id="UP000256970"/>
    </source>
</evidence>
<dbReference type="InterPro" id="IPR013783">
    <property type="entry name" value="Ig-like_fold"/>
</dbReference>
<dbReference type="Proteomes" id="UP000256970">
    <property type="component" value="Unassembled WGS sequence"/>
</dbReference>
<dbReference type="InterPro" id="IPR004843">
    <property type="entry name" value="Calcineurin-like_PHP"/>
</dbReference>
<accession>A0A383W657</accession>
<feature type="domain" description="Fibronectin type-III" evidence="4">
    <location>
        <begin position="799"/>
        <end position="896"/>
    </location>
</feature>
<evidence type="ECO:0000259" key="4">
    <source>
        <dbReference type="PROSITE" id="PS50853"/>
    </source>
</evidence>
<dbReference type="GO" id="GO:0016787">
    <property type="term" value="F:hydrolase activity"/>
    <property type="evidence" value="ECO:0007669"/>
    <property type="project" value="UniProtKB-KW"/>
</dbReference>
<dbReference type="PANTHER" id="PTHR10161">
    <property type="entry name" value="TARTRATE-RESISTANT ACID PHOSPHATASE TYPE 5"/>
    <property type="match status" value="1"/>
</dbReference>
<dbReference type="CDD" id="cd00063">
    <property type="entry name" value="FN3"/>
    <property type="match status" value="2"/>
</dbReference>
<dbReference type="Pfam" id="PF00041">
    <property type="entry name" value="fn3"/>
    <property type="match status" value="1"/>
</dbReference>
<name>A0A383W657_TETOB</name>